<feature type="transmembrane region" description="Helical" evidence="1">
    <location>
        <begin position="139"/>
        <end position="160"/>
    </location>
</feature>
<reference evidence="2 3" key="1">
    <citation type="journal article" date="2017" name="Nat. Commun.">
        <title>Genome assembly with in vitro proximity ligation data and whole-genome triplication in lettuce.</title>
        <authorList>
            <person name="Reyes-Chin-Wo S."/>
            <person name="Wang Z."/>
            <person name="Yang X."/>
            <person name="Kozik A."/>
            <person name="Arikit S."/>
            <person name="Song C."/>
            <person name="Xia L."/>
            <person name="Froenicke L."/>
            <person name="Lavelle D.O."/>
            <person name="Truco M.J."/>
            <person name="Xia R."/>
            <person name="Zhu S."/>
            <person name="Xu C."/>
            <person name="Xu H."/>
            <person name="Xu X."/>
            <person name="Cox K."/>
            <person name="Korf I."/>
            <person name="Meyers B.C."/>
            <person name="Michelmore R.W."/>
        </authorList>
    </citation>
    <scope>NUCLEOTIDE SEQUENCE [LARGE SCALE GENOMIC DNA]</scope>
    <source>
        <strain evidence="3">cv. Salinas</strain>
        <tissue evidence="2">Seedlings</tissue>
    </source>
</reference>
<keyword evidence="1" id="KW-0812">Transmembrane</keyword>
<comment type="caution">
    <text evidence="2">The sequence shown here is derived from an EMBL/GenBank/DDBJ whole genome shotgun (WGS) entry which is preliminary data.</text>
</comment>
<protein>
    <submittedName>
        <fullName evidence="2">Uncharacterized protein</fullName>
    </submittedName>
</protein>
<accession>A0A9R1XI92</accession>
<evidence type="ECO:0000313" key="2">
    <source>
        <dbReference type="EMBL" id="KAJ0213624.1"/>
    </source>
</evidence>
<dbReference type="EMBL" id="NBSK02000004">
    <property type="protein sequence ID" value="KAJ0213624.1"/>
    <property type="molecule type" value="Genomic_DNA"/>
</dbReference>
<keyword evidence="1" id="KW-1133">Transmembrane helix</keyword>
<dbReference type="Proteomes" id="UP000235145">
    <property type="component" value="Unassembled WGS sequence"/>
</dbReference>
<name>A0A9R1XI92_LACSA</name>
<keyword evidence="3" id="KW-1185">Reference proteome</keyword>
<dbReference type="AlphaFoldDB" id="A0A9R1XI92"/>
<gene>
    <name evidence="2" type="ORF">LSAT_V11C400194430</name>
</gene>
<keyword evidence="1" id="KW-0472">Membrane</keyword>
<sequence length="235" mass="27153">MVRNKVGVFNSHMSLSFKHHECGYAMELAGEYDVDHLKHVMSETKLKVHLYLSVVGEEVEEQSVVKSQFIGAKSSRGRGDRQFGGKRRGNDIGVGYEKKTSVADKFVSDNDNYLILMINYLMKNQMKVGRKMSTCNGKLLLITDIVFLLFLIVHNLFLNLDHFTLKKSFRLRFKNQANLDTRLFVCKKNVIGVYMQLSLKELKCLKLRLLIRSTHVLHNLYTQIIGKQLVKLWEP</sequence>
<proteinExistence type="predicted"/>
<evidence type="ECO:0000256" key="1">
    <source>
        <dbReference type="SAM" id="Phobius"/>
    </source>
</evidence>
<organism evidence="2 3">
    <name type="scientific">Lactuca sativa</name>
    <name type="common">Garden lettuce</name>
    <dbReference type="NCBI Taxonomy" id="4236"/>
    <lineage>
        <taxon>Eukaryota</taxon>
        <taxon>Viridiplantae</taxon>
        <taxon>Streptophyta</taxon>
        <taxon>Embryophyta</taxon>
        <taxon>Tracheophyta</taxon>
        <taxon>Spermatophyta</taxon>
        <taxon>Magnoliopsida</taxon>
        <taxon>eudicotyledons</taxon>
        <taxon>Gunneridae</taxon>
        <taxon>Pentapetalae</taxon>
        <taxon>asterids</taxon>
        <taxon>campanulids</taxon>
        <taxon>Asterales</taxon>
        <taxon>Asteraceae</taxon>
        <taxon>Cichorioideae</taxon>
        <taxon>Cichorieae</taxon>
        <taxon>Lactucinae</taxon>
        <taxon>Lactuca</taxon>
    </lineage>
</organism>
<evidence type="ECO:0000313" key="3">
    <source>
        <dbReference type="Proteomes" id="UP000235145"/>
    </source>
</evidence>